<sequence>MGLIVGTVLVFVVLAVLASLIERGAASRMLRPYIGLLLISSVIAGMGLLLGFLSTDVQGFFYIAAKVLAVLVGVALCAHLIIIIAKRWL</sequence>
<dbReference type="RefSeq" id="WP_038847650.1">
    <property type="nucleotide sequence ID" value="NZ_ASGY01000127.1"/>
</dbReference>
<dbReference type="OrthoDB" id="7033010at2"/>
<feature type="transmembrane region" description="Helical" evidence="1">
    <location>
        <begin position="60"/>
        <end position="85"/>
    </location>
</feature>
<keyword evidence="1" id="KW-0472">Membrane</keyword>
<evidence type="ECO:0000256" key="1">
    <source>
        <dbReference type="SAM" id="Phobius"/>
    </source>
</evidence>
<protein>
    <submittedName>
        <fullName evidence="2">Uncharacterized protein</fullName>
    </submittedName>
</protein>
<gene>
    <name evidence="2" type="ORF">K814_0118040</name>
</gene>
<organism evidence="2 3">
    <name type="scientific">Pseudomonas fluorescens LMG 5329</name>
    <dbReference type="NCBI Taxonomy" id="1324332"/>
    <lineage>
        <taxon>Bacteria</taxon>
        <taxon>Pseudomonadati</taxon>
        <taxon>Pseudomonadota</taxon>
        <taxon>Gammaproteobacteria</taxon>
        <taxon>Pseudomonadales</taxon>
        <taxon>Pseudomonadaceae</taxon>
        <taxon>Pseudomonas</taxon>
    </lineage>
</organism>
<evidence type="ECO:0000313" key="3">
    <source>
        <dbReference type="Proteomes" id="UP000030060"/>
    </source>
</evidence>
<dbReference type="AlphaFoldDB" id="A0A0A1Z0R0"/>
<name>A0A0A1Z0R0_PSEFL</name>
<comment type="caution">
    <text evidence="2">The sequence shown here is derived from an EMBL/GenBank/DDBJ whole genome shotgun (WGS) entry which is preliminary data.</text>
</comment>
<proteinExistence type="predicted"/>
<reference evidence="2 3" key="1">
    <citation type="journal article" date="2013" name="Genome Announc.">
        <title>Draft Genome Sequence of Pseudomonas fluorescens LMG 5329, a White Line-Inducing Principle-Producing Bioindicator for the Mushroom Pathogen Pseudomonas tolaasii.</title>
        <authorList>
            <person name="Ghequire M.G."/>
            <person name="Rokni-Zadeh H."/>
            <person name="Zarrineh P."/>
            <person name="De Mot R."/>
        </authorList>
    </citation>
    <scope>NUCLEOTIDE SEQUENCE [LARGE SCALE GENOMIC DNA]</scope>
    <source>
        <strain evidence="2 3">LMG 5329</strain>
    </source>
</reference>
<keyword evidence="1" id="KW-0812">Transmembrane</keyword>
<dbReference type="EMBL" id="ASGY01000127">
    <property type="protein sequence ID" value="KGE66686.1"/>
    <property type="molecule type" value="Genomic_DNA"/>
</dbReference>
<keyword evidence="1" id="KW-1133">Transmembrane helix</keyword>
<accession>A0A0A1Z0R0</accession>
<evidence type="ECO:0000313" key="2">
    <source>
        <dbReference type="EMBL" id="KGE66686.1"/>
    </source>
</evidence>
<dbReference type="Proteomes" id="UP000030060">
    <property type="component" value="Unassembled WGS sequence"/>
</dbReference>
<feature type="transmembrane region" description="Helical" evidence="1">
    <location>
        <begin position="34"/>
        <end position="53"/>
    </location>
</feature>